<evidence type="ECO:0000313" key="2">
    <source>
        <dbReference type="EMBL" id="MDT3426120.1"/>
    </source>
</evidence>
<dbReference type="RefSeq" id="WP_025701211.1">
    <property type="nucleotide sequence ID" value="NZ_JAUSUY010000005.1"/>
</dbReference>
<dbReference type="PROSITE" id="PS51257">
    <property type="entry name" value="PROKAR_LIPOPROTEIN"/>
    <property type="match status" value="1"/>
</dbReference>
<protein>
    <submittedName>
        <fullName evidence="2">TolA-binding protein</fullName>
    </submittedName>
</protein>
<organism evidence="2 3">
    <name type="scientific">Paenibacillus forsythiae</name>
    <dbReference type="NCBI Taxonomy" id="365616"/>
    <lineage>
        <taxon>Bacteria</taxon>
        <taxon>Bacillati</taxon>
        <taxon>Bacillota</taxon>
        <taxon>Bacilli</taxon>
        <taxon>Bacillales</taxon>
        <taxon>Paenibacillaceae</taxon>
        <taxon>Paenibacillus</taxon>
    </lineage>
</organism>
<proteinExistence type="predicted"/>
<accession>A0ABU3H8W5</accession>
<feature type="signal peptide" evidence="1">
    <location>
        <begin position="1"/>
        <end position="22"/>
    </location>
</feature>
<sequence>MKKLVLVLFSIFVLAGCGPSKAHEAADLAKQADQHYNSGDLQSAEAVYQKSLDTAEDPEVRQKLTTTQNEIAALDAVRKSLNELKSSKLEILQATEPADQLEVAKRIETIVTDLPNISAPESTGVSYYLEKLKNDTDLFMVQTNISLYITYLQSGISGEDSFSKLSDSIDIFLKDHSAISNYK</sequence>
<feature type="chain" id="PRO_5045411491" evidence="1">
    <location>
        <begin position="23"/>
        <end position="183"/>
    </location>
</feature>
<gene>
    <name evidence="2" type="ORF">J2Z22_001640</name>
</gene>
<reference evidence="2 3" key="1">
    <citation type="submission" date="2023-07" db="EMBL/GenBank/DDBJ databases">
        <title>Genomic Encyclopedia of Type Strains, Phase IV (KMG-IV): sequencing the most valuable type-strain genomes for metagenomic binning, comparative biology and taxonomic classification.</title>
        <authorList>
            <person name="Goeker M."/>
        </authorList>
    </citation>
    <scope>NUCLEOTIDE SEQUENCE [LARGE SCALE GENOMIC DNA]</scope>
    <source>
        <strain evidence="2 3">T98</strain>
    </source>
</reference>
<dbReference type="EMBL" id="JAUSUY010000005">
    <property type="protein sequence ID" value="MDT3426120.1"/>
    <property type="molecule type" value="Genomic_DNA"/>
</dbReference>
<dbReference type="Proteomes" id="UP001248709">
    <property type="component" value="Unassembled WGS sequence"/>
</dbReference>
<evidence type="ECO:0000256" key="1">
    <source>
        <dbReference type="SAM" id="SignalP"/>
    </source>
</evidence>
<evidence type="ECO:0000313" key="3">
    <source>
        <dbReference type="Proteomes" id="UP001248709"/>
    </source>
</evidence>
<keyword evidence="1" id="KW-0732">Signal</keyword>
<name>A0ABU3H8W5_9BACL</name>
<keyword evidence="3" id="KW-1185">Reference proteome</keyword>
<comment type="caution">
    <text evidence="2">The sequence shown here is derived from an EMBL/GenBank/DDBJ whole genome shotgun (WGS) entry which is preliminary data.</text>
</comment>